<keyword evidence="1" id="KW-1133">Transmembrane helix</keyword>
<keyword evidence="3" id="KW-1185">Reference proteome</keyword>
<evidence type="ECO:0000313" key="3">
    <source>
        <dbReference type="Proteomes" id="UP000321907"/>
    </source>
</evidence>
<dbReference type="AlphaFoldDB" id="A0A5C7FQX7"/>
<sequence>MHQILRHFLLRIILRSVPQVRLLVLAGVGLGFHPLVGQQAASPVFPADRHKELMDDLSFVKEKEEEEIEEEVEEEDPFDWFDSLGSYENWKIDLSDGTTLLILAILIAGLGYLIYRMLGDVDMRKRTKGKEDDQDEINISEIEEEQLVAEGVSLTLLQRAENAGQFDIAVRLLYIQLLKELQDGGLIRYRRDFSNRDYQNQLRRSDFLQDFREVTADYERYWYGKYPIERLSYRLVHRKFTTLNAAIQAATAKSASHE</sequence>
<proteinExistence type="predicted"/>
<keyword evidence="1" id="KW-0812">Transmembrane</keyword>
<evidence type="ECO:0000313" key="2">
    <source>
        <dbReference type="EMBL" id="TXF87105.1"/>
    </source>
</evidence>
<accession>A0A5C7FQX7</accession>
<keyword evidence="1" id="KW-0472">Membrane</keyword>
<reference evidence="2 3" key="1">
    <citation type="submission" date="2019-08" db="EMBL/GenBank/DDBJ databases">
        <title>Lewinella sp. strain SSH13 Genome sequencing and assembly.</title>
        <authorList>
            <person name="Kim I."/>
        </authorList>
    </citation>
    <scope>NUCLEOTIDE SEQUENCE [LARGE SCALE GENOMIC DNA]</scope>
    <source>
        <strain evidence="2 3">SSH13</strain>
    </source>
</reference>
<name>A0A5C7FQX7_9BACT</name>
<feature type="transmembrane region" description="Helical" evidence="1">
    <location>
        <begin position="100"/>
        <end position="118"/>
    </location>
</feature>
<dbReference type="Proteomes" id="UP000321907">
    <property type="component" value="Unassembled WGS sequence"/>
</dbReference>
<protein>
    <recommendedName>
        <fullName evidence="4">DUF4129 domain-containing protein</fullName>
    </recommendedName>
</protein>
<dbReference type="RefSeq" id="WP_147932277.1">
    <property type="nucleotide sequence ID" value="NZ_VOXD01000036.1"/>
</dbReference>
<dbReference type="EMBL" id="VOXD01000036">
    <property type="protein sequence ID" value="TXF87105.1"/>
    <property type="molecule type" value="Genomic_DNA"/>
</dbReference>
<gene>
    <name evidence="2" type="ORF">FUA23_18610</name>
</gene>
<evidence type="ECO:0008006" key="4">
    <source>
        <dbReference type="Google" id="ProtNLM"/>
    </source>
</evidence>
<feature type="transmembrane region" description="Helical" evidence="1">
    <location>
        <begin position="20"/>
        <end position="36"/>
    </location>
</feature>
<organism evidence="2 3">
    <name type="scientific">Neolewinella aurantiaca</name>
    <dbReference type="NCBI Taxonomy" id="2602767"/>
    <lineage>
        <taxon>Bacteria</taxon>
        <taxon>Pseudomonadati</taxon>
        <taxon>Bacteroidota</taxon>
        <taxon>Saprospiria</taxon>
        <taxon>Saprospirales</taxon>
        <taxon>Lewinellaceae</taxon>
        <taxon>Neolewinella</taxon>
    </lineage>
</organism>
<evidence type="ECO:0000256" key="1">
    <source>
        <dbReference type="SAM" id="Phobius"/>
    </source>
</evidence>
<comment type="caution">
    <text evidence="2">The sequence shown here is derived from an EMBL/GenBank/DDBJ whole genome shotgun (WGS) entry which is preliminary data.</text>
</comment>
<dbReference type="OrthoDB" id="5491447at2"/>